<reference evidence="10 11" key="1">
    <citation type="submission" date="2015-09" db="EMBL/GenBank/DDBJ databases">
        <authorList>
            <consortium name="Swine Surveillance"/>
        </authorList>
    </citation>
    <scope>NUCLEOTIDE SEQUENCE [LARGE SCALE GENOMIC DNA]</scope>
    <source>
        <strain evidence="10 11">CECT 7557</strain>
    </source>
</reference>
<dbReference type="OrthoDB" id="9802147at2"/>
<evidence type="ECO:0000256" key="6">
    <source>
        <dbReference type="ARBA" id="ARBA00034138"/>
    </source>
</evidence>
<dbReference type="Proteomes" id="UP000052022">
    <property type="component" value="Unassembled WGS sequence"/>
</dbReference>
<evidence type="ECO:0000256" key="3">
    <source>
        <dbReference type="ARBA" id="ARBA00022898"/>
    </source>
</evidence>
<gene>
    <name evidence="10" type="primary">ldc</name>
    <name evidence="10" type="ORF">TRM7557_03316</name>
</gene>
<dbReference type="EC" id="4.1.1.17" evidence="6"/>
<proteinExistence type="inferred from homology"/>
<evidence type="ECO:0000256" key="7">
    <source>
        <dbReference type="ARBA" id="ARBA00049127"/>
    </source>
</evidence>
<feature type="domain" description="Orn/DAP/Arg decarboxylase 2 N-terminal" evidence="9">
    <location>
        <begin position="43"/>
        <end position="268"/>
    </location>
</feature>
<dbReference type="CDD" id="cd00622">
    <property type="entry name" value="PLPDE_III_ODC"/>
    <property type="match status" value="1"/>
</dbReference>
<evidence type="ECO:0000256" key="4">
    <source>
        <dbReference type="ARBA" id="ARBA00023239"/>
    </source>
</evidence>
<dbReference type="GO" id="GO:0005737">
    <property type="term" value="C:cytoplasm"/>
    <property type="evidence" value="ECO:0007669"/>
    <property type="project" value="TreeGrafter"/>
</dbReference>
<evidence type="ECO:0000256" key="2">
    <source>
        <dbReference type="ARBA" id="ARBA00008872"/>
    </source>
</evidence>
<comment type="similarity">
    <text evidence="2">Belongs to the Orn/Lys/Arg decarboxylase class-II family.</text>
</comment>
<keyword evidence="11" id="KW-1185">Reference proteome</keyword>
<dbReference type="AlphaFoldDB" id="A0A0P1GHM7"/>
<dbReference type="InterPro" id="IPR000183">
    <property type="entry name" value="Orn/DAP/Arg_de-COase"/>
</dbReference>
<dbReference type="InterPro" id="IPR009006">
    <property type="entry name" value="Ala_racemase/Decarboxylase_C"/>
</dbReference>
<dbReference type="InterPro" id="IPR022653">
    <property type="entry name" value="De-COase2_pyr-phos_BS"/>
</dbReference>
<comment type="cofactor">
    <cofactor evidence="1 8">
        <name>pyridoxal 5'-phosphate</name>
        <dbReference type="ChEBI" id="CHEBI:597326"/>
    </cofactor>
</comment>
<dbReference type="PANTHER" id="PTHR11482">
    <property type="entry name" value="ARGININE/DIAMINOPIMELATE/ORNITHINE DECARBOXYLASE"/>
    <property type="match status" value="1"/>
</dbReference>
<dbReference type="InterPro" id="IPR029066">
    <property type="entry name" value="PLP-binding_barrel"/>
</dbReference>
<dbReference type="GO" id="GO:0033387">
    <property type="term" value="P:putrescine biosynthetic process from arginine, via ornithine"/>
    <property type="evidence" value="ECO:0007669"/>
    <property type="project" value="TreeGrafter"/>
</dbReference>
<comment type="pathway">
    <text evidence="5">Amine and polyamine biosynthesis; putrescine biosynthesis via L-ornithine pathway; putrescine from L-ornithine: step 1/1.</text>
</comment>
<dbReference type="Gene3D" id="3.20.20.10">
    <property type="entry name" value="Alanine racemase"/>
    <property type="match status" value="1"/>
</dbReference>
<comment type="catalytic activity">
    <reaction evidence="7">
        <text>L-ornithine + H(+) = putrescine + CO2</text>
        <dbReference type="Rhea" id="RHEA:22964"/>
        <dbReference type="ChEBI" id="CHEBI:15378"/>
        <dbReference type="ChEBI" id="CHEBI:16526"/>
        <dbReference type="ChEBI" id="CHEBI:46911"/>
        <dbReference type="ChEBI" id="CHEBI:326268"/>
        <dbReference type="EC" id="4.1.1.17"/>
    </reaction>
</comment>
<dbReference type="PROSITE" id="PS00878">
    <property type="entry name" value="ODR_DC_2_1"/>
    <property type="match status" value="1"/>
</dbReference>
<dbReference type="Gene3D" id="2.40.37.10">
    <property type="entry name" value="Lyase, Ornithine Decarboxylase, Chain A, domain 1"/>
    <property type="match status" value="1"/>
</dbReference>
<dbReference type="EMBL" id="CYSD01000042">
    <property type="protein sequence ID" value="CUH81247.1"/>
    <property type="molecule type" value="Genomic_DNA"/>
</dbReference>
<evidence type="ECO:0000256" key="8">
    <source>
        <dbReference type="PIRSR" id="PIRSR600183-50"/>
    </source>
</evidence>
<dbReference type="GO" id="GO:0004586">
    <property type="term" value="F:ornithine decarboxylase activity"/>
    <property type="evidence" value="ECO:0007669"/>
    <property type="project" value="UniProtKB-EC"/>
</dbReference>
<evidence type="ECO:0000313" key="11">
    <source>
        <dbReference type="Proteomes" id="UP000052022"/>
    </source>
</evidence>
<accession>A0A0P1GHM7</accession>
<sequence length="401" mass="42623">MNQLQSLTQIQSDALWPSPETHLAEMTPDIPVLYLSPARLRGQAGRFLRHFPGQVTYAVKANPHPVVLRNLVAAGITAFDVASPAEMEAVRSASAAAVLHYNNPIRSEAEVAAGVAFGVYSWSIDDARSLAQLANVPRHCEVAVRFALPVAGAAYDFGTKFGASPEEAIDLLRQVAALGFRPALCFHPGTQCEDPSAWIAYMQAAKEIAACANVQLARLNLGGGFAARHYGTPPDLEPVLLALGQANRRLFGAAGPDLLCEPGRAMVSDAFTLAVRIKGMRDGGDVVFLNDGIYGGLMDLRDMGLPHRLRVVSPDGALRQGAVKARQVFGPTCDSLDQLPDGVPLPVECTVGDYLLFEGLGAYSLAMSTRFNGYGLSELVTVQSLVPRISDERSGQGGVSG</sequence>
<keyword evidence="4 10" id="KW-0456">Lyase</keyword>
<dbReference type="PRINTS" id="PR01182">
    <property type="entry name" value="ORNDCRBXLASE"/>
</dbReference>
<evidence type="ECO:0000259" key="9">
    <source>
        <dbReference type="Pfam" id="PF02784"/>
    </source>
</evidence>
<evidence type="ECO:0000313" key="10">
    <source>
        <dbReference type="EMBL" id="CUH81247.1"/>
    </source>
</evidence>
<dbReference type="InterPro" id="IPR022644">
    <property type="entry name" value="De-COase2_N"/>
</dbReference>
<dbReference type="InterPro" id="IPR002433">
    <property type="entry name" value="Orn_de-COase"/>
</dbReference>
<dbReference type="SUPFAM" id="SSF51419">
    <property type="entry name" value="PLP-binding barrel"/>
    <property type="match status" value="1"/>
</dbReference>
<dbReference type="PANTHER" id="PTHR11482:SF6">
    <property type="entry name" value="ORNITHINE DECARBOXYLASE 1-RELATED"/>
    <property type="match status" value="1"/>
</dbReference>
<evidence type="ECO:0000256" key="1">
    <source>
        <dbReference type="ARBA" id="ARBA00001933"/>
    </source>
</evidence>
<dbReference type="SUPFAM" id="SSF50621">
    <property type="entry name" value="Alanine racemase C-terminal domain-like"/>
    <property type="match status" value="1"/>
</dbReference>
<name>A0A0P1GHM7_9RHOB</name>
<keyword evidence="3 8" id="KW-0663">Pyridoxal phosphate</keyword>
<feature type="modified residue" description="N6-(pyridoxal phosphate)lysine" evidence="8">
    <location>
        <position position="60"/>
    </location>
</feature>
<feature type="active site" description="Proton donor" evidence="8">
    <location>
        <position position="333"/>
    </location>
</feature>
<dbReference type="Pfam" id="PF02784">
    <property type="entry name" value="Orn_Arg_deC_N"/>
    <property type="match status" value="1"/>
</dbReference>
<dbReference type="RefSeq" id="WP_058291309.1">
    <property type="nucleotide sequence ID" value="NZ_CYSD01000042.1"/>
</dbReference>
<protein>
    <recommendedName>
        <fullName evidence="6">ornithine decarboxylase</fullName>
        <ecNumber evidence="6">4.1.1.17</ecNumber>
    </recommendedName>
</protein>
<dbReference type="STRING" id="928856.SAMN04488049_102152"/>
<evidence type="ECO:0000256" key="5">
    <source>
        <dbReference type="ARBA" id="ARBA00034115"/>
    </source>
</evidence>
<dbReference type="PRINTS" id="PR01179">
    <property type="entry name" value="ODADCRBXLASE"/>
</dbReference>
<organism evidence="10 11">
    <name type="scientific">Tritonibacter multivorans</name>
    <dbReference type="NCBI Taxonomy" id="928856"/>
    <lineage>
        <taxon>Bacteria</taxon>
        <taxon>Pseudomonadati</taxon>
        <taxon>Pseudomonadota</taxon>
        <taxon>Alphaproteobacteria</taxon>
        <taxon>Rhodobacterales</taxon>
        <taxon>Paracoccaceae</taxon>
        <taxon>Tritonibacter</taxon>
    </lineage>
</organism>